<accession>A0A7C9KI16</accession>
<dbReference type="Pfam" id="PF13439">
    <property type="entry name" value="Glyco_transf_4"/>
    <property type="match status" value="1"/>
</dbReference>
<name>A0A7C9KI16_9SPHN</name>
<dbReference type="SUPFAM" id="SSF53756">
    <property type="entry name" value="UDP-Glycosyltransferase/glycogen phosphorylase"/>
    <property type="match status" value="1"/>
</dbReference>
<dbReference type="Pfam" id="PF00534">
    <property type="entry name" value="Glycos_transf_1"/>
    <property type="match status" value="1"/>
</dbReference>
<protein>
    <submittedName>
        <fullName evidence="3">Glycosyltransferase</fullName>
    </submittedName>
</protein>
<proteinExistence type="predicted"/>
<evidence type="ECO:0000313" key="4">
    <source>
        <dbReference type="Proteomes" id="UP000481327"/>
    </source>
</evidence>
<comment type="caution">
    <text evidence="3">The sequence shown here is derived from an EMBL/GenBank/DDBJ whole genome shotgun (WGS) entry which is preliminary data.</text>
</comment>
<evidence type="ECO:0000313" key="3">
    <source>
        <dbReference type="EMBL" id="MQT16899.1"/>
    </source>
</evidence>
<feature type="domain" description="Glycosyl transferase family 1" evidence="1">
    <location>
        <begin position="209"/>
        <end position="348"/>
    </location>
</feature>
<keyword evidence="4" id="KW-1185">Reference proteome</keyword>
<dbReference type="EMBL" id="WIOL01000002">
    <property type="protein sequence ID" value="MQT16899.1"/>
    <property type="molecule type" value="Genomic_DNA"/>
</dbReference>
<gene>
    <name evidence="3" type="ORF">F3168_06470</name>
</gene>
<feature type="domain" description="Glycosyltransferase subfamily 4-like N-terminal" evidence="2">
    <location>
        <begin position="15"/>
        <end position="185"/>
    </location>
</feature>
<reference evidence="3 4" key="1">
    <citation type="submission" date="2019-09" db="EMBL/GenBank/DDBJ databases">
        <title>Polymorphobacter sp. isolated from a lake in China.</title>
        <authorList>
            <person name="Liu Z."/>
        </authorList>
    </citation>
    <scope>NUCLEOTIDE SEQUENCE [LARGE SCALE GENOMIC DNA]</scope>
    <source>
        <strain evidence="3 4">D40P</strain>
    </source>
</reference>
<dbReference type="Gene3D" id="3.40.50.2000">
    <property type="entry name" value="Glycogen Phosphorylase B"/>
    <property type="match status" value="2"/>
</dbReference>
<dbReference type="Proteomes" id="UP000481327">
    <property type="component" value="Unassembled WGS sequence"/>
</dbReference>
<dbReference type="GO" id="GO:0016757">
    <property type="term" value="F:glycosyltransferase activity"/>
    <property type="evidence" value="ECO:0007669"/>
    <property type="project" value="InterPro"/>
</dbReference>
<evidence type="ECO:0000259" key="2">
    <source>
        <dbReference type="Pfam" id="PF13439"/>
    </source>
</evidence>
<sequence length="390" mass="41433">MRIVDISALYSPSGGGIRTYTRLKLAAAERLGHDLTVVVPGAEDSVEQVSDAARLVSIASPRFPLDRNYFYFENDAIIHDALDRYQPDFIEASSPWGSATAVAEWTGTAPRALIMHADPLSAWAYRWFEGVFSRPTIDRGFDWFWRHLRRLDAGFDTVVCASPSLAARLTAGGLHHVETVPMGVESGVFGPQHRDVGLRARLLERCDQPENATLIVGVGRFSPEKCWPLIIAAATAAGVNDPLGLVLVGDGHGRTKILRAVGENPHIALVAPITDRGQMARMLASADLLIHGASAETFGLVAAEARASGLPIIVPAAGGAGDQFVEGQGVTFTAGDAGSAATAIGEAIARLPALTAASRLAARGVPTMDEHFEALFRRYAAIAGARRKAA</sequence>
<dbReference type="AlphaFoldDB" id="A0A7C9KI16"/>
<dbReference type="OrthoDB" id="9802525at2"/>
<dbReference type="PANTHER" id="PTHR45947:SF3">
    <property type="entry name" value="SULFOQUINOVOSYL TRANSFERASE SQD2"/>
    <property type="match status" value="1"/>
</dbReference>
<keyword evidence="3" id="KW-0808">Transferase</keyword>
<dbReference type="InterPro" id="IPR028098">
    <property type="entry name" value="Glyco_trans_4-like_N"/>
</dbReference>
<organism evidence="3 4">
    <name type="scientific">Sandarakinorhabdus fusca</name>
    <dbReference type="NCBI Taxonomy" id="1439888"/>
    <lineage>
        <taxon>Bacteria</taxon>
        <taxon>Pseudomonadati</taxon>
        <taxon>Pseudomonadota</taxon>
        <taxon>Alphaproteobacteria</taxon>
        <taxon>Sphingomonadales</taxon>
        <taxon>Sphingosinicellaceae</taxon>
        <taxon>Sandarakinorhabdus</taxon>
    </lineage>
</organism>
<evidence type="ECO:0000259" key="1">
    <source>
        <dbReference type="Pfam" id="PF00534"/>
    </source>
</evidence>
<dbReference type="PANTHER" id="PTHR45947">
    <property type="entry name" value="SULFOQUINOVOSYL TRANSFERASE SQD2"/>
    <property type="match status" value="1"/>
</dbReference>
<dbReference type="InterPro" id="IPR001296">
    <property type="entry name" value="Glyco_trans_1"/>
</dbReference>
<dbReference type="RefSeq" id="WP_152577343.1">
    <property type="nucleotide sequence ID" value="NZ_JAATJI010000001.1"/>
</dbReference>
<dbReference type="InterPro" id="IPR050194">
    <property type="entry name" value="Glycosyltransferase_grp1"/>
</dbReference>